<dbReference type="EMBL" id="JYDL01000046">
    <property type="protein sequence ID" value="KRX20693.1"/>
    <property type="molecule type" value="Genomic_DNA"/>
</dbReference>
<proteinExistence type="predicted"/>
<evidence type="ECO:0000313" key="2">
    <source>
        <dbReference type="EMBL" id="KRX20693.1"/>
    </source>
</evidence>
<protein>
    <submittedName>
        <fullName evidence="2">Uncharacterized protein</fullName>
    </submittedName>
</protein>
<name>A0A0V0S2K2_9BILA</name>
<comment type="caution">
    <text evidence="2">The sequence shown here is derived from an EMBL/GenBank/DDBJ whole genome shotgun (WGS) entry which is preliminary data.</text>
</comment>
<reference evidence="2 3" key="1">
    <citation type="submission" date="2015-01" db="EMBL/GenBank/DDBJ databases">
        <title>Evolution of Trichinella species and genotypes.</title>
        <authorList>
            <person name="Korhonen P.K."/>
            <person name="Edoardo P."/>
            <person name="Giuseppe L.R."/>
            <person name="Gasser R.B."/>
        </authorList>
    </citation>
    <scope>NUCLEOTIDE SEQUENCE [LARGE SCALE GENOMIC DNA]</scope>
    <source>
        <strain evidence="2">ISS37</strain>
    </source>
</reference>
<keyword evidence="3" id="KW-1185">Reference proteome</keyword>
<feature type="region of interest" description="Disordered" evidence="1">
    <location>
        <begin position="1"/>
        <end position="43"/>
    </location>
</feature>
<evidence type="ECO:0000313" key="3">
    <source>
        <dbReference type="Proteomes" id="UP000054630"/>
    </source>
</evidence>
<evidence type="ECO:0000256" key="1">
    <source>
        <dbReference type="SAM" id="MobiDB-lite"/>
    </source>
</evidence>
<organism evidence="2 3">
    <name type="scientific">Trichinella nelsoni</name>
    <dbReference type="NCBI Taxonomy" id="6336"/>
    <lineage>
        <taxon>Eukaryota</taxon>
        <taxon>Metazoa</taxon>
        <taxon>Ecdysozoa</taxon>
        <taxon>Nematoda</taxon>
        <taxon>Enoplea</taxon>
        <taxon>Dorylaimia</taxon>
        <taxon>Trichinellida</taxon>
        <taxon>Trichinellidae</taxon>
        <taxon>Trichinella</taxon>
    </lineage>
</organism>
<dbReference type="OrthoDB" id="10298499at2759"/>
<dbReference type="Proteomes" id="UP000054630">
    <property type="component" value="Unassembled WGS sequence"/>
</dbReference>
<dbReference type="AlphaFoldDB" id="A0A0V0S2K2"/>
<accession>A0A0V0S2K2</accession>
<feature type="compositionally biased region" description="Basic and acidic residues" evidence="1">
    <location>
        <begin position="8"/>
        <end position="28"/>
    </location>
</feature>
<gene>
    <name evidence="2" type="ORF">T07_10459</name>
</gene>
<sequence length="81" mass="9465">MRQLAMVDKQESEREKDKAEKLNAETRLGRRQQPPPFIYETRTGGIGGVRVGRSVDHRRWIWPLTSGAPSFVYFRPYRTTT</sequence>